<evidence type="ECO:0000259" key="5">
    <source>
        <dbReference type="PROSITE" id="PS51891"/>
    </source>
</evidence>
<keyword evidence="7" id="KW-1185">Reference proteome</keyword>
<keyword evidence="3" id="KW-0862">Zinc</keyword>
<gene>
    <name evidence="6" type="ORF">L284_16340</name>
</gene>
<evidence type="ECO:0000256" key="3">
    <source>
        <dbReference type="ARBA" id="ARBA00022833"/>
    </source>
</evidence>
<keyword evidence="4" id="KW-0456">Lyase</keyword>
<dbReference type="InterPro" id="IPR011057">
    <property type="entry name" value="Mss4-like_sf"/>
</dbReference>
<evidence type="ECO:0000313" key="6">
    <source>
        <dbReference type="EMBL" id="EQB11579.1"/>
    </source>
</evidence>
<evidence type="ECO:0000313" key="7">
    <source>
        <dbReference type="Proteomes" id="UP000015527"/>
    </source>
</evidence>
<evidence type="ECO:0000256" key="2">
    <source>
        <dbReference type="ARBA" id="ARBA00022723"/>
    </source>
</evidence>
<dbReference type="Gene3D" id="3.90.1590.10">
    <property type="entry name" value="glutathione-dependent formaldehyde- activating enzyme (gfa)"/>
    <property type="match status" value="1"/>
</dbReference>
<dbReference type="AlphaFoldDB" id="T0IPJ2"/>
<dbReference type="PROSITE" id="PS51891">
    <property type="entry name" value="CENP_V_GFA"/>
    <property type="match status" value="1"/>
</dbReference>
<name>T0IPJ2_9SPHN</name>
<dbReference type="InterPro" id="IPR006913">
    <property type="entry name" value="CENP-V/GFA"/>
</dbReference>
<accession>T0IPJ2</accession>
<comment type="caution">
    <text evidence="6">The sequence shown here is derived from an EMBL/GenBank/DDBJ whole genome shotgun (WGS) entry which is preliminary data.</text>
</comment>
<dbReference type="PANTHER" id="PTHR33337:SF40">
    <property type="entry name" value="CENP-V_GFA DOMAIN-CONTAINING PROTEIN-RELATED"/>
    <property type="match status" value="1"/>
</dbReference>
<evidence type="ECO:0000256" key="1">
    <source>
        <dbReference type="ARBA" id="ARBA00005495"/>
    </source>
</evidence>
<comment type="similarity">
    <text evidence="1">Belongs to the Gfa family.</text>
</comment>
<keyword evidence="2" id="KW-0479">Metal-binding</keyword>
<organism evidence="6 7">
    <name type="scientific">Novosphingobium lindaniclasticum LE124</name>
    <dbReference type="NCBI Taxonomy" id="1096930"/>
    <lineage>
        <taxon>Bacteria</taxon>
        <taxon>Pseudomonadati</taxon>
        <taxon>Pseudomonadota</taxon>
        <taxon>Alphaproteobacteria</taxon>
        <taxon>Sphingomonadales</taxon>
        <taxon>Sphingomonadaceae</taxon>
        <taxon>Novosphingobium</taxon>
    </lineage>
</organism>
<proteinExistence type="inferred from homology"/>
<dbReference type="GO" id="GO:0046872">
    <property type="term" value="F:metal ion binding"/>
    <property type="evidence" value="ECO:0007669"/>
    <property type="project" value="UniProtKB-KW"/>
</dbReference>
<evidence type="ECO:0000256" key="4">
    <source>
        <dbReference type="ARBA" id="ARBA00023239"/>
    </source>
</evidence>
<dbReference type="Pfam" id="PF04828">
    <property type="entry name" value="GFA"/>
    <property type="match status" value="1"/>
</dbReference>
<reference evidence="6 7" key="1">
    <citation type="journal article" date="2013" name="Genome Announc.">
        <title>Genome Sequence of Novosphingobium lindaniclasticum LE124T, Isolated from a Hexachlorocyclohexane Dumpsite.</title>
        <authorList>
            <person name="Saxena A."/>
            <person name="Nayyar N."/>
            <person name="Sangwan N."/>
            <person name="Kumari R."/>
            <person name="Khurana J.P."/>
            <person name="Lal R."/>
        </authorList>
    </citation>
    <scope>NUCLEOTIDE SEQUENCE [LARGE SCALE GENOMIC DNA]</scope>
    <source>
        <strain evidence="6 7">LE124</strain>
    </source>
</reference>
<dbReference type="PANTHER" id="PTHR33337">
    <property type="entry name" value="GFA DOMAIN-CONTAINING PROTEIN"/>
    <property type="match status" value="1"/>
</dbReference>
<dbReference type="SUPFAM" id="SSF51316">
    <property type="entry name" value="Mss4-like"/>
    <property type="match status" value="1"/>
</dbReference>
<sequence length="175" mass="19344">MRRTPSGKAHLGQRSRNKVRDDAYSFLECSAEKANLPDEGRFAMKLEGGCQCGDVRYAVEGEPEHVALCHCADCRKSSGAPTVAWAAFKWPEFTLTSGKPSIYNSSGSAMRHFCPRCGTGILYANEEYLPGLVDLQVATLDDPDALPPQAHIQVAERVGWMQHLDKLPEFERYPG</sequence>
<protein>
    <recommendedName>
        <fullName evidence="5">CENP-V/GFA domain-containing protein</fullName>
    </recommendedName>
</protein>
<dbReference type="PATRIC" id="fig|1096930.3.peg.3242"/>
<dbReference type="Proteomes" id="UP000015527">
    <property type="component" value="Unassembled WGS sequence"/>
</dbReference>
<feature type="domain" description="CENP-V/GFA" evidence="5">
    <location>
        <begin position="46"/>
        <end position="161"/>
    </location>
</feature>
<dbReference type="eggNOG" id="COG3791">
    <property type="taxonomic scope" value="Bacteria"/>
</dbReference>
<dbReference type="EMBL" id="ATHL01000101">
    <property type="protein sequence ID" value="EQB11579.1"/>
    <property type="molecule type" value="Genomic_DNA"/>
</dbReference>
<dbReference type="GO" id="GO:0016846">
    <property type="term" value="F:carbon-sulfur lyase activity"/>
    <property type="evidence" value="ECO:0007669"/>
    <property type="project" value="InterPro"/>
</dbReference>